<accession>A0AAJ0EJH8</accession>
<protein>
    <submittedName>
        <fullName evidence="2">Uncharacterized protein</fullName>
    </submittedName>
</protein>
<gene>
    <name evidence="2" type="ORF">BDP81DRAFT_423335</name>
</gene>
<sequence>MSNRPARPRKTNSVLLLTPRMRAPKMEHPSTAPKDHQMMPTYTSNSRPRKVNMSWDGSWDCDQ</sequence>
<keyword evidence="3" id="KW-1185">Reference proteome</keyword>
<organism evidence="2 3">
    <name type="scientific">Colletotrichum phormii</name>
    <dbReference type="NCBI Taxonomy" id="359342"/>
    <lineage>
        <taxon>Eukaryota</taxon>
        <taxon>Fungi</taxon>
        <taxon>Dikarya</taxon>
        <taxon>Ascomycota</taxon>
        <taxon>Pezizomycotina</taxon>
        <taxon>Sordariomycetes</taxon>
        <taxon>Hypocreomycetidae</taxon>
        <taxon>Glomerellales</taxon>
        <taxon>Glomerellaceae</taxon>
        <taxon>Colletotrichum</taxon>
        <taxon>Colletotrichum acutatum species complex</taxon>
    </lineage>
</organism>
<evidence type="ECO:0000256" key="1">
    <source>
        <dbReference type="SAM" id="MobiDB-lite"/>
    </source>
</evidence>
<feature type="compositionally biased region" description="Basic and acidic residues" evidence="1">
    <location>
        <begin position="24"/>
        <end position="37"/>
    </location>
</feature>
<comment type="caution">
    <text evidence="2">The sequence shown here is derived from an EMBL/GenBank/DDBJ whole genome shotgun (WGS) entry which is preliminary data.</text>
</comment>
<feature type="region of interest" description="Disordered" evidence="1">
    <location>
        <begin position="19"/>
        <end position="63"/>
    </location>
</feature>
<reference evidence="2" key="1">
    <citation type="submission" date="2021-06" db="EMBL/GenBank/DDBJ databases">
        <title>Comparative genomics, transcriptomics and evolutionary studies reveal genomic signatures of adaptation to plant cell wall in hemibiotrophic fungi.</title>
        <authorList>
            <consortium name="DOE Joint Genome Institute"/>
            <person name="Baroncelli R."/>
            <person name="Diaz J.F."/>
            <person name="Benocci T."/>
            <person name="Peng M."/>
            <person name="Battaglia E."/>
            <person name="Haridas S."/>
            <person name="Andreopoulos W."/>
            <person name="Labutti K."/>
            <person name="Pangilinan J."/>
            <person name="Floch G.L."/>
            <person name="Makela M.R."/>
            <person name="Henrissat B."/>
            <person name="Grigoriev I.V."/>
            <person name="Crouch J.A."/>
            <person name="De Vries R.P."/>
            <person name="Sukno S.A."/>
            <person name="Thon M.R."/>
        </authorList>
    </citation>
    <scope>NUCLEOTIDE SEQUENCE</scope>
    <source>
        <strain evidence="2">CBS 102054</strain>
    </source>
</reference>
<dbReference type="EMBL" id="JAHMHQ010000006">
    <property type="protein sequence ID" value="KAK1639056.1"/>
    <property type="molecule type" value="Genomic_DNA"/>
</dbReference>
<evidence type="ECO:0000313" key="2">
    <source>
        <dbReference type="EMBL" id="KAK1639056.1"/>
    </source>
</evidence>
<dbReference type="GeneID" id="85474921"/>
<dbReference type="AlphaFoldDB" id="A0AAJ0EJH8"/>
<evidence type="ECO:0000313" key="3">
    <source>
        <dbReference type="Proteomes" id="UP001243989"/>
    </source>
</evidence>
<dbReference type="RefSeq" id="XP_060447663.1">
    <property type="nucleotide sequence ID" value="XM_060590059.1"/>
</dbReference>
<name>A0AAJ0EJH8_9PEZI</name>
<proteinExistence type="predicted"/>
<dbReference type="Proteomes" id="UP001243989">
    <property type="component" value="Unassembled WGS sequence"/>
</dbReference>